<organism evidence="2 3">
    <name type="scientific">Tremella mesenterica</name>
    <name type="common">Jelly fungus</name>
    <dbReference type="NCBI Taxonomy" id="5217"/>
    <lineage>
        <taxon>Eukaryota</taxon>
        <taxon>Fungi</taxon>
        <taxon>Dikarya</taxon>
        <taxon>Basidiomycota</taxon>
        <taxon>Agaricomycotina</taxon>
        <taxon>Tremellomycetes</taxon>
        <taxon>Tremellales</taxon>
        <taxon>Tremellaceae</taxon>
        <taxon>Tremella</taxon>
    </lineage>
</organism>
<dbReference type="Proteomes" id="UP000289152">
    <property type="component" value="Unassembled WGS sequence"/>
</dbReference>
<dbReference type="VEuPathDB" id="FungiDB:TREMEDRAFT_64812"/>
<sequence>MLDGDIDTARSIVDNEITLAKPALAPDDPTLLFLFDAMEGLNMVKDRKPVAPSERRFLEAAEGYCEFARNPNTYVTNDRHSSKTPVQVEPTSDSVGGGQDPDLPLRSDTGQDDLLSQDRQSCLERLVQYFSHQISQLIDEDAIKVSGPALISRTYGSILGEHKVILAEVKAVLEDQCLIIQGQTQSLPEDSDDVYYSAVDDGEKMGIEDDPHVHCSIQRVVSLLSTFVAWSARTDSRTGSRASSCPDKTGGSRRLPTVQEGEVEEYQ</sequence>
<feature type="compositionally biased region" description="Polar residues" evidence="1">
    <location>
        <begin position="83"/>
        <end position="94"/>
    </location>
</feature>
<evidence type="ECO:0000256" key="1">
    <source>
        <dbReference type="SAM" id="MobiDB-lite"/>
    </source>
</evidence>
<accession>A0A4Q1BLV3</accession>
<name>A0A4Q1BLV3_TREME</name>
<protein>
    <submittedName>
        <fullName evidence="2">Uncharacterized protein</fullName>
    </submittedName>
</protein>
<gene>
    <name evidence="2" type="ORF">M231_03950</name>
</gene>
<evidence type="ECO:0000313" key="2">
    <source>
        <dbReference type="EMBL" id="RXK38774.1"/>
    </source>
</evidence>
<keyword evidence="3" id="KW-1185">Reference proteome</keyword>
<comment type="caution">
    <text evidence="2">The sequence shown here is derived from an EMBL/GenBank/DDBJ whole genome shotgun (WGS) entry which is preliminary data.</text>
</comment>
<evidence type="ECO:0000313" key="3">
    <source>
        <dbReference type="Proteomes" id="UP000289152"/>
    </source>
</evidence>
<dbReference type="InParanoid" id="A0A4Q1BLV3"/>
<dbReference type="EMBL" id="SDIL01000042">
    <property type="protein sequence ID" value="RXK38774.1"/>
    <property type="molecule type" value="Genomic_DNA"/>
</dbReference>
<dbReference type="AlphaFoldDB" id="A0A4Q1BLV3"/>
<reference evidence="2 3" key="1">
    <citation type="submission" date="2016-06" db="EMBL/GenBank/DDBJ databases">
        <title>Evolution of pathogenesis and genome organization in the Tremellales.</title>
        <authorList>
            <person name="Cuomo C."/>
            <person name="Litvintseva A."/>
            <person name="Heitman J."/>
            <person name="Chen Y."/>
            <person name="Sun S."/>
            <person name="Springer D."/>
            <person name="Dromer F."/>
            <person name="Young S."/>
            <person name="Zeng Q."/>
            <person name="Chapman S."/>
            <person name="Gujja S."/>
            <person name="Saif S."/>
            <person name="Birren B."/>
        </authorList>
    </citation>
    <scope>NUCLEOTIDE SEQUENCE [LARGE SCALE GENOMIC DNA]</scope>
    <source>
        <strain evidence="2 3">ATCC 28783</strain>
    </source>
</reference>
<proteinExistence type="predicted"/>
<feature type="region of interest" description="Disordered" evidence="1">
    <location>
        <begin position="237"/>
        <end position="267"/>
    </location>
</feature>
<feature type="region of interest" description="Disordered" evidence="1">
    <location>
        <begin position="74"/>
        <end position="113"/>
    </location>
</feature>